<dbReference type="GO" id="GO:0033612">
    <property type="term" value="F:receptor serine/threonine kinase binding"/>
    <property type="evidence" value="ECO:0007669"/>
    <property type="project" value="TreeGrafter"/>
</dbReference>
<evidence type="ECO:0000256" key="18">
    <source>
        <dbReference type="ARBA" id="ARBA00047899"/>
    </source>
</evidence>
<dbReference type="SMART" id="SM00369">
    <property type="entry name" value="LRR_TYP"/>
    <property type="match status" value="6"/>
</dbReference>
<evidence type="ECO:0000256" key="15">
    <source>
        <dbReference type="ARBA" id="ARBA00023136"/>
    </source>
</evidence>
<keyword evidence="6" id="KW-0433">Leucine-rich repeat</keyword>
<keyword evidence="7" id="KW-0808">Transferase</keyword>
<dbReference type="InterPro" id="IPR008271">
    <property type="entry name" value="Ser/Thr_kinase_AS"/>
</dbReference>
<dbReference type="PROSITE" id="PS00108">
    <property type="entry name" value="PROTEIN_KINASE_ST"/>
    <property type="match status" value="1"/>
</dbReference>
<evidence type="ECO:0000313" key="23">
    <source>
        <dbReference type="EMBL" id="KAG2561274.1"/>
    </source>
</evidence>
<keyword evidence="8 21" id="KW-0812">Transmembrane</keyword>
<keyword evidence="4" id="KW-0723">Serine/threonine-protein kinase</keyword>
<evidence type="ECO:0000256" key="3">
    <source>
        <dbReference type="ARBA" id="ARBA00022475"/>
    </source>
</evidence>
<keyword evidence="13 20" id="KW-0067">ATP-binding</keyword>
<comment type="catalytic activity">
    <reaction evidence="18">
        <text>L-threonyl-[protein] + ATP = O-phospho-L-threonyl-[protein] + ADP + H(+)</text>
        <dbReference type="Rhea" id="RHEA:46608"/>
        <dbReference type="Rhea" id="RHEA-COMP:11060"/>
        <dbReference type="Rhea" id="RHEA-COMP:11605"/>
        <dbReference type="ChEBI" id="CHEBI:15378"/>
        <dbReference type="ChEBI" id="CHEBI:30013"/>
        <dbReference type="ChEBI" id="CHEBI:30616"/>
        <dbReference type="ChEBI" id="CHEBI:61977"/>
        <dbReference type="ChEBI" id="CHEBI:456216"/>
        <dbReference type="EC" id="2.7.11.1"/>
    </reaction>
</comment>
<evidence type="ECO:0000256" key="2">
    <source>
        <dbReference type="ARBA" id="ARBA00012513"/>
    </source>
</evidence>
<dbReference type="Gene3D" id="3.80.10.10">
    <property type="entry name" value="Ribonuclease Inhibitor"/>
    <property type="match status" value="4"/>
</dbReference>
<comment type="catalytic activity">
    <reaction evidence="19">
        <text>L-seryl-[protein] + ATP = O-phospho-L-seryl-[protein] + ADP + H(+)</text>
        <dbReference type="Rhea" id="RHEA:17989"/>
        <dbReference type="Rhea" id="RHEA-COMP:9863"/>
        <dbReference type="Rhea" id="RHEA-COMP:11604"/>
        <dbReference type="ChEBI" id="CHEBI:15378"/>
        <dbReference type="ChEBI" id="CHEBI:29999"/>
        <dbReference type="ChEBI" id="CHEBI:30616"/>
        <dbReference type="ChEBI" id="CHEBI:83421"/>
        <dbReference type="ChEBI" id="CHEBI:456216"/>
        <dbReference type="EC" id="2.7.11.1"/>
    </reaction>
</comment>
<protein>
    <recommendedName>
        <fullName evidence="2">non-specific serine/threonine protein kinase</fullName>
        <ecNumber evidence="2">2.7.11.1</ecNumber>
    </recommendedName>
</protein>
<evidence type="ECO:0000256" key="4">
    <source>
        <dbReference type="ARBA" id="ARBA00022527"/>
    </source>
</evidence>
<dbReference type="InterPro" id="IPR001611">
    <property type="entry name" value="Leu-rich_rpt"/>
</dbReference>
<feature type="domain" description="Protein kinase" evidence="22">
    <location>
        <begin position="676"/>
        <end position="976"/>
    </location>
</feature>
<keyword evidence="14 21" id="KW-1133">Transmembrane helix</keyword>
<sequence>MGALSSWNALDNNTLNGTNGFCRWTGVTCSSSSSRLRPQRVTVLRLPGFGLIGTLSPHIGNLTHLSVLDLSYNKLEGVIPPSLGTCSLLQELNLSNNSMSGTIPTTMGHLSKLVVFNIGSNNISGLIPSSFANLTALTVFSIFQNSFHGNIPPWLGNLTRLIKLDIQKNMMSGHVPPTLSKLSNLQAFGIAANMLEGTIPSSLFNISSLEIVNVGDNTLSGSLPPDMGFMLPNLRIFYAFDNEFEGPIPFSLSNISLLQKLSLSENRFRGIIPPNIGINGNLELFDVSNNELQATEPTDWDFLTPLANCSKLRAIVIERNNLSGTLPNTIANLSLELEIMALGRNQITGRIPTEIGRYYRLTILALAYNLFTGTIPSDIGKLSNLNKLLLWQNSFHGEIPLSLGNITRLYLLSLSSNYLQGRIPATLGNLSMLAAIDISNNLLTGQIPQEVVSISSLTQICNLSNNALNGPIPMQIGRLVNLISIDISSNKLSGEIPRTLGRCLQLQFLHFQDNLIQGNIPEDLSELKGLEEMDLSNNKLSGVIPEFLGNFKLLRSLNLSFNQLSGPVPNKGIFSNASVVLLVSNGALCGGPPFFYFPPCPYPNPGSHARNLRLHSLIFIVVGAFAFVIICIVICYYVKKQRSKPDGSNRGQGCPSVIVTYQRISYGELSMVTNSFSTENLVGHGSFSGVYKGILPCDGHSIDVPVKVLDLRQQGASQSFIAECNALKRIKHRKLVKVITVCDSLDHNGDEFKALVLEFVSNGSLDIWLHPSSVSMDKISLEQRLSIALDVAEALEYLHHRINPPIAHCDIKPGNILLDEDMTAHLGDFGLANVMNVGAIGQSLGESSSVVLKGTIGYLAPECGMGTTISTEADIFSYGVLLLEILTGRRPTDNSFHDATSLPKCVEMAYPEKLLEIMDPTMSHNGEEKDIIDLFIAPISRLGLACCRDSPRQRMKMGEVVKELNAIKTRWEHKFNHLLI</sequence>
<evidence type="ECO:0000256" key="6">
    <source>
        <dbReference type="ARBA" id="ARBA00022614"/>
    </source>
</evidence>
<evidence type="ECO:0000256" key="16">
    <source>
        <dbReference type="ARBA" id="ARBA00023170"/>
    </source>
</evidence>
<reference evidence="23" key="1">
    <citation type="submission" date="2020-05" db="EMBL/GenBank/DDBJ databases">
        <title>WGS assembly of Panicum virgatum.</title>
        <authorList>
            <person name="Lovell J.T."/>
            <person name="Jenkins J."/>
            <person name="Shu S."/>
            <person name="Juenger T.E."/>
            <person name="Schmutz J."/>
        </authorList>
    </citation>
    <scope>NUCLEOTIDE SEQUENCE</scope>
    <source>
        <strain evidence="23">AP13</strain>
    </source>
</reference>
<evidence type="ECO:0000256" key="8">
    <source>
        <dbReference type="ARBA" id="ARBA00022692"/>
    </source>
</evidence>
<name>A0A8T0PT85_PANVG</name>
<feature type="transmembrane region" description="Helical" evidence="21">
    <location>
        <begin position="617"/>
        <end position="638"/>
    </location>
</feature>
<keyword evidence="15 21" id="KW-0472">Membrane</keyword>
<dbReference type="InterPro" id="IPR032675">
    <property type="entry name" value="LRR_dom_sf"/>
</dbReference>
<dbReference type="Gene3D" id="3.30.200.20">
    <property type="entry name" value="Phosphorylase Kinase, domain 1"/>
    <property type="match status" value="1"/>
</dbReference>
<evidence type="ECO:0000256" key="21">
    <source>
        <dbReference type="SAM" id="Phobius"/>
    </source>
</evidence>
<evidence type="ECO:0000256" key="19">
    <source>
        <dbReference type="ARBA" id="ARBA00048679"/>
    </source>
</evidence>
<dbReference type="EMBL" id="CM029051">
    <property type="protein sequence ID" value="KAG2561274.1"/>
    <property type="molecule type" value="Genomic_DNA"/>
</dbReference>
<evidence type="ECO:0000259" key="22">
    <source>
        <dbReference type="PROSITE" id="PS50011"/>
    </source>
</evidence>
<keyword evidence="10" id="KW-0677">Repeat</keyword>
<evidence type="ECO:0000256" key="13">
    <source>
        <dbReference type="ARBA" id="ARBA00022840"/>
    </source>
</evidence>
<dbReference type="InterPro" id="IPR017441">
    <property type="entry name" value="Protein_kinase_ATP_BS"/>
</dbReference>
<accession>A0A8T0PT85</accession>
<dbReference type="InterPro" id="IPR055414">
    <property type="entry name" value="LRR_R13L4/SHOC2-like"/>
</dbReference>
<evidence type="ECO:0000256" key="1">
    <source>
        <dbReference type="ARBA" id="ARBA00004162"/>
    </source>
</evidence>
<dbReference type="GO" id="GO:0004674">
    <property type="term" value="F:protein serine/threonine kinase activity"/>
    <property type="evidence" value="ECO:0007669"/>
    <property type="project" value="UniProtKB-KW"/>
</dbReference>
<evidence type="ECO:0000313" key="24">
    <source>
        <dbReference type="Proteomes" id="UP000823388"/>
    </source>
</evidence>
<keyword evidence="11 20" id="KW-0547">Nucleotide-binding</keyword>
<keyword evidence="17" id="KW-0325">Glycoprotein</keyword>
<feature type="non-terminal residue" evidence="23">
    <location>
        <position position="980"/>
    </location>
</feature>
<dbReference type="GO" id="GO:0005524">
    <property type="term" value="F:ATP binding"/>
    <property type="evidence" value="ECO:0007669"/>
    <property type="project" value="UniProtKB-UniRule"/>
</dbReference>
<proteinExistence type="predicted"/>
<evidence type="ECO:0000256" key="12">
    <source>
        <dbReference type="ARBA" id="ARBA00022777"/>
    </source>
</evidence>
<gene>
    <name evidence="23" type="ORF">PVAP13_8KG150300</name>
</gene>
<feature type="binding site" evidence="20">
    <location>
        <position position="707"/>
    </location>
    <ligand>
        <name>ATP</name>
        <dbReference type="ChEBI" id="CHEBI:30616"/>
    </ligand>
</feature>
<dbReference type="SUPFAM" id="SSF56112">
    <property type="entry name" value="Protein kinase-like (PK-like)"/>
    <property type="match status" value="1"/>
</dbReference>
<dbReference type="PANTHER" id="PTHR48056">
    <property type="entry name" value="LRR RECEPTOR-LIKE SERINE/THREONINE-PROTEIN KINASE-RELATED"/>
    <property type="match status" value="1"/>
</dbReference>
<dbReference type="FunFam" id="3.80.10.10:FF:000095">
    <property type="entry name" value="LRR receptor-like serine/threonine-protein kinase GSO1"/>
    <property type="match status" value="1"/>
</dbReference>
<keyword evidence="9" id="KW-0732">Signal</keyword>
<dbReference type="SUPFAM" id="SSF52058">
    <property type="entry name" value="L domain-like"/>
    <property type="match status" value="2"/>
</dbReference>
<dbReference type="GO" id="GO:0005886">
    <property type="term" value="C:plasma membrane"/>
    <property type="evidence" value="ECO:0007669"/>
    <property type="project" value="UniProtKB-SubCell"/>
</dbReference>
<evidence type="ECO:0000256" key="17">
    <source>
        <dbReference type="ARBA" id="ARBA00023180"/>
    </source>
</evidence>
<comment type="subcellular location">
    <subcellularLocation>
        <location evidence="1">Cell membrane</location>
        <topology evidence="1">Single-pass membrane protein</topology>
    </subcellularLocation>
</comment>
<evidence type="ECO:0000256" key="7">
    <source>
        <dbReference type="ARBA" id="ARBA00022679"/>
    </source>
</evidence>
<dbReference type="PANTHER" id="PTHR48056:SF89">
    <property type="entry name" value="OS06G0585982 PROTEIN"/>
    <property type="match status" value="1"/>
</dbReference>
<evidence type="ECO:0000256" key="11">
    <source>
        <dbReference type="ARBA" id="ARBA00022741"/>
    </source>
</evidence>
<comment type="caution">
    <text evidence="23">The sequence shown here is derived from an EMBL/GenBank/DDBJ whole genome shotgun (WGS) entry which is preliminary data.</text>
</comment>
<dbReference type="FunFam" id="1.10.510.10:FF:000358">
    <property type="entry name" value="Putative leucine-rich repeat receptor-like serine/threonine-protein kinase"/>
    <property type="match status" value="1"/>
</dbReference>
<dbReference type="Pfam" id="PF00560">
    <property type="entry name" value="LRR_1"/>
    <property type="match status" value="5"/>
</dbReference>
<evidence type="ECO:0000256" key="14">
    <source>
        <dbReference type="ARBA" id="ARBA00022989"/>
    </source>
</evidence>
<dbReference type="SMART" id="SM00220">
    <property type="entry name" value="S_TKc"/>
    <property type="match status" value="1"/>
</dbReference>
<keyword evidence="12" id="KW-0418">Kinase</keyword>
<dbReference type="EC" id="2.7.11.1" evidence="2"/>
<dbReference type="InterPro" id="IPR000719">
    <property type="entry name" value="Prot_kinase_dom"/>
</dbReference>
<keyword evidence="16" id="KW-0675">Receptor</keyword>
<dbReference type="Gene3D" id="1.10.510.10">
    <property type="entry name" value="Transferase(Phosphotransferase) domain 1"/>
    <property type="match status" value="1"/>
</dbReference>
<keyword evidence="3" id="KW-1003">Cell membrane</keyword>
<dbReference type="InterPro" id="IPR011009">
    <property type="entry name" value="Kinase-like_dom_sf"/>
</dbReference>
<dbReference type="InterPro" id="IPR050647">
    <property type="entry name" value="Plant_LRR-RLKs"/>
</dbReference>
<evidence type="ECO:0000256" key="20">
    <source>
        <dbReference type="PROSITE-ProRule" id="PRU10141"/>
    </source>
</evidence>
<evidence type="ECO:0000256" key="10">
    <source>
        <dbReference type="ARBA" id="ARBA00022737"/>
    </source>
</evidence>
<dbReference type="InterPro" id="IPR003591">
    <property type="entry name" value="Leu-rich_rpt_typical-subtyp"/>
</dbReference>
<evidence type="ECO:0000256" key="5">
    <source>
        <dbReference type="ARBA" id="ARBA00022553"/>
    </source>
</evidence>
<dbReference type="PROSITE" id="PS50011">
    <property type="entry name" value="PROTEIN_KINASE_DOM"/>
    <property type="match status" value="1"/>
</dbReference>
<dbReference type="FunFam" id="3.80.10.10:FF:000288">
    <property type="entry name" value="LRR receptor-like serine/threonine-protein kinase EFR"/>
    <property type="match status" value="1"/>
</dbReference>
<keyword evidence="24" id="KW-1185">Reference proteome</keyword>
<keyword evidence="5" id="KW-0597">Phosphoprotein</keyword>
<dbReference type="Pfam" id="PF23598">
    <property type="entry name" value="LRR_14"/>
    <property type="match status" value="1"/>
</dbReference>
<dbReference type="PROSITE" id="PS00107">
    <property type="entry name" value="PROTEIN_KINASE_ATP"/>
    <property type="match status" value="1"/>
</dbReference>
<dbReference type="PRINTS" id="PR00019">
    <property type="entry name" value="LEURICHRPT"/>
</dbReference>
<evidence type="ECO:0000256" key="9">
    <source>
        <dbReference type="ARBA" id="ARBA00022729"/>
    </source>
</evidence>
<organism evidence="23 24">
    <name type="scientific">Panicum virgatum</name>
    <name type="common">Blackwell switchgrass</name>
    <dbReference type="NCBI Taxonomy" id="38727"/>
    <lineage>
        <taxon>Eukaryota</taxon>
        <taxon>Viridiplantae</taxon>
        <taxon>Streptophyta</taxon>
        <taxon>Embryophyta</taxon>
        <taxon>Tracheophyta</taxon>
        <taxon>Spermatophyta</taxon>
        <taxon>Magnoliopsida</taxon>
        <taxon>Liliopsida</taxon>
        <taxon>Poales</taxon>
        <taxon>Poaceae</taxon>
        <taxon>PACMAD clade</taxon>
        <taxon>Panicoideae</taxon>
        <taxon>Panicodae</taxon>
        <taxon>Paniceae</taxon>
        <taxon>Panicinae</taxon>
        <taxon>Panicum</taxon>
        <taxon>Panicum sect. Hiantes</taxon>
    </lineage>
</organism>
<dbReference type="Pfam" id="PF00069">
    <property type="entry name" value="Pkinase"/>
    <property type="match status" value="1"/>
</dbReference>
<dbReference type="Proteomes" id="UP000823388">
    <property type="component" value="Chromosome 8K"/>
</dbReference>
<dbReference type="AlphaFoldDB" id="A0A8T0PT85"/>